<evidence type="ECO:0000259" key="2">
    <source>
        <dbReference type="Pfam" id="PF01035"/>
    </source>
</evidence>
<comment type="caution">
    <text evidence="3">The sequence shown here is derived from an EMBL/GenBank/DDBJ whole genome shotgun (WGS) entry which is preliminary data.</text>
</comment>
<dbReference type="Gene3D" id="1.10.10.10">
    <property type="entry name" value="Winged helix-like DNA-binding domain superfamily/Winged helix DNA-binding domain"/>
    <property type="match status" value="1"/>
</dbReference>
<evidence type="ECO:0000313" key="4">
    <source>
        <dbReference type="Proteomes" id="UP000012081"/>
    </source>
</evidence>
<gene>
    <name evidence="3" type="ORF">I532_18502</name>
</gene>
<dbReference type="Pfam" id="PF01035">
    <property type="entry name" value="DNA_binding_1"/>
    <property type="match status" value="1"/>
</dbReference>
<evidence type="ECO:0000256" key="1">
    <source>
        <dbReference type="ARBA" id="ARBA00022763"/>
    </source>
</evidence>
<dbReference type="CDD" id="cd06445">
    <property type="entry name" value="ATase"/>
    <property type="match status" value="1"/>
</dbReference>
<reference evidence="3 4" key="1">
    <citation type="submission" date="2013-03" db="EMBL/GenBank/DDBJ databases">
        <title>Assembly of a new bacterial strain Brevibacillus borstelensis AK1.</title>
        <authorList>
            <person name="Rajan I."/>
            <person name="PoliReddy D."/>
            <person name="Sugumar T."/>
            <person name="Rathinam K."/>
            <person name="Alqarawi S."/>
            <person name="Khalil A.B."/>
            <person name="Sivakumar N."/>
        </authorList>
    </citation>
    <scope>NUCLEOTIDE SEQUENCE [LARGE SCALE GENOMIC DNA]</scope>
    <source>
        <strain evidence="3 4">AK1</strain>
    </source>
</reference>
<proteinExistence type="predicted"/>
<dbReference type="GO" id="GO:0006281">
    <property type="term" value="P:DNA repair"/>
    <property type="evidence" value="ECO:0007669"/>
    <property type="project" value="InterPro"/>
</dbReference>
<accession>M8D4M6</accession>
<dbReference type="PANTHER" id="PTHR42942">
    <property type="entry name" value="6-O-METHYLGUANINE DNA METHYLTRANSFERASE"/>
    <property type="match status" value="1"/>
</dbReference>
<feature type="domain" description="Methylated-DNA-[protein]-cysteine S-methyltransferase DNA binding" evidence="2">
    <location>
        <begin position="3"/>
        <end position="83"/>
    </location>
</feature>
<dbReference type="EMBL" id="APBN01000009">
    <property type="protein sequence ID" value="EMT51239.1"/>
    <property type="molecule type" value="Genomic_DNA"/>
</dbReference>
<sequence>MRPFTERAVAIIRSIPPGKVMTYGQIATLAGSPRGARQVVRILHSMSKKHRLPWHRVINAEGKISLQEEEFRTMQMLLLQGEGVEVIGGKSINLSIYQFHPQPAMHPDSEDCF</sequence>
<dbReference type="SUPFAM" id="SSF46767">
    <property type="entry name" value="Methylated DNA-protein cysteine methyltransferase, C-terminal domain"/>
    <property type="match status" value="1"/>
</dbReference>
<dbReference type="PATRIC" id="fig|1300222.3.peg.3883"/>
<protein>
    <recommendedName>
        <fullName evidence="2">Methylated-DNA-[protein]-cysteine S-methyltransferase DNA binding domain-containing protein</fullName>
    </recommendedName>
</protein>
<dbReference type="InterPro" id="IPR036388">
    <property type="entry name" value="WH-like_DNA-bd_sf"/>
</dbReference>
<dbReference type="InterPro" id="IPR036217">
    <property type="entry name" value="MethylDNA_cys_MeTrfase_DNAb"/>
</dbReference>
<keyword evidence="1" id="KW-0227">DNA damage</keyword>
<keyword evidence="4" id="KW-1185">Reference proteome</keyword>
<dbReference type="AlphaFoldDB" id="M8D4M6"/>
<dbReference type="OrthoDB" id="9789813at2"/>
<dbReference type="Proteomes" id="UP000012081">
    <property type="component" value="Unassembled WGS sequence"/>
</dbReference>
<evidence type="ECO:0000313" key="3">
    <source>
        <dbReference type="EMBL" id="EMT51239.1"/>
    </source>
</evidence>
<dbReference type="RefSeq" id="WP_003390073.1">
    <property type="nucleotide sequence ID" value="NZ_APBN01000009.1"/>
</dbReference>
<name>M8D4M6_9BACL</name>
<dbReference type="InterPro" id="IPR014048">
    <property type="entry name" value="MethylDNA_cys_MeTrfase_DNA-bd"/>
</dbReference>
<dbReference type="InterPro" id="IPR052520">
    <property type="entry name" value="ATL_DNA_repair"/>
</dbReference>
<dbReference type="GO" id="GO:0003824">
    <property type="term" value="F:catalytic activity"/>
    <property type="evidence" value="ECO:0007669"/>
    <property type="project" value="InterPro"/>
</dbReference>
<dbReference type="PANTHER" id="PTHR42942:SF1">
    <property type="entry name" value="ALKYLTRANSFERASE-LIKE PROTEIN 1"/>
    <property type="match status" value="1"/>
</dbReference>
<organism evidence="3 4">
    <name type="scientific">Brevibacillus borstelensis AK1</name>
    <dbReference type="NCBI Taxonomy" id="1300222"/>
    <lineage>
        <taxon>Bacteria</taxon>
        <taxon>Bacillati</taxon>
        <taxon>Bacillota</taxon>
        <taxon>Bacilli</taxon>
        <taxon>Bacillales</taxon>
        <taxon>Paenibacillaceae</taxon>
        <taxon>Brevibacillus</taxon>
    </lineage>
</organism>